<reference evidence="2 3" key="1">
    <citation type="journal article" date="2018" name="Front. Microbiol.">
        <title>Genome-Wide Analysis of Corynespora cassiicola Leaf Fall Disease Putative Effectors.</title>
        <authorList>
            <person name="Lopez D."/>
            <person name="Ribeiro S."/>
            <person name="Label P."/>
            <person name="Fumanal B."/>
            <person name="Venisse J.S."/>
            <person name="Kohler A."/>
            <person name="de Oliveira R.R."/>
            <person name="Labutti K."/>
            <person name="Lipzen A."/>
            <person name="Lail K."/>
            <person name="Bauer D."/>
            <person name="Ohm R.A."/>
            <person name="Barry K.W."/>
            <person name="Spatafora J."/>
            <person name="Grigoriev I.V."/>
            <person name="Martin F.M."/>
            <person name="Pujade-Renaud V."/>
        </authorList>
    </citation>
    <scope>NUCLEOTIDE SEQUENCE [LARGE SCALE GENOMIC DNA]</scope>
    <source>
        <strain evidence="2 3">Philippines</strain>
    </source>
</reference>
<name>A0A2T2P876_CORCC</name>
<dbReference type="AlphaFoldDB" id="A0A2T2P876"/>
<gene>
    <name evidence="2" type="ORF">BS50DRAFT_479899</name>
</gene>
<sequence length="137" mass="15382">MFGTIAGAIQLTDVALRASRDAYGFLTAIKGAKADVQDLRRTLRDVEANVRNLRSFLAKFAKSKLALEEYEVLPETVRNTLAQFYDDILDLKSLLPPKASPDLAQRVKWAYSKSKVKNLTNRFHECESHLLTALSIV</sequence>
<feature type="coiled-coil region" evidence="1">
    <location>
        <begin position="29"/>
        <end position="56"/>
    </location>
</feature>
<keyword evidence="1" id="KW-0175">Coiled coil</keyword>
<accession>A0A2T2P876</accession>
<organism evidence="2 3">
    <name type="scientific">Corynespora cassiicola Philippines</name>
    <dbReference type="NCBI Taxonomy" id="1448308"/>
    <lineage>
        <taxon>Eukaryota</taxon>
        <taxon>Fungi</taxon>
        <taxon>Dikarya</taxon>
        <taxon>Ascomycota</taxon>
        <taxon>Pezizomycotina</taxon>
        <taxon>Dothideomycetes</taxon>
        <taxon>Pleosporomycetidae</taxon>
        <taxon>Pleosporales</taxon>
        <taxon>Corynesporascaceae</taxon>
        <taxon>Corynespora</taxon>
    </lineage>
</organism>
<protein>
    <recommendedName>
        <fullName evidence="4">Fungal N-terminal domain-containing protein</fullName>
    </recommendedName>
</protein>
<evidence type="ECO:0000256" key="1">
    <source>
        <dbReference type="SAM" id="Coils"/>
    </source>
</evidence>
<evidence type="ECO:0000313" key="2">
    <source>
        <dbReference type="EMBL" id="PSN73863.1"/>
    </source>
</evidence>
<keyword evidence="3" id="KW-1185">Reference proteome</keyword>
<dbReference type="EMBL" id="KZ678128">
    <property type="protein sequence ID" value="PSN73863.1"/>
    <property type="molecule type" value="Genomic_DNA"/>
</dbReference>
<evidence type="ECO:0008006" key="4">
    <source>
        <dbReference type="Google" id="ProtNLM"/>
    </source>
</evidence>
<evidence type="ECO:0000313" key="3">
    <source>
        <dbReference type="Proteomes" id="UP000240883"/>
    </source>
</evidence>
<dbReference type="Proteomes" id="UP000240883">
    <property type="component" value="Unassembled WGS sequence"/>
</dbReference>
<dbReference type="OrthoDB" id="3787958at2759"/>
<proteinExistence type="predicted"/>